<dbReference type="SUPFAM" id="SSF52833">
    <property type="entry name" value="Thioredoxin-like"/>
    <property type="match status" value="1"/>
</dbReference>
<dbReference type="InterPro" id="IPR036249">
    <property type="entry name" value="Thioredoxin-like_sf"/>
</dbReference>
<comment type="caution">
    <text evidence="1">The sequence shown here is derived from an EMBL/GenBank/DDBJ whole genome shotgun (WGS) entry which is preliminary data.</text>
</comment>
<evidence type="ECO:0000313" key="2">
    <source>
        <dbReference type="Proteomes" id="UP000752012"/>
    </source>
</evidence>
<sequence>MCQRHLAQLRRNYHEFEQKGADLKIIVPSSGRLIKRFLNEFGPYPFPFYGDRDRSLYKAMGHITMNKPKLLLMAALGTAAGKIDSFLPSDKAQRAVALHSMKTQDVYIQGGTWIYSESGALEWYHLDKSPDNHASVERILDQLA</sequence>
<keyword evidence="2" id="KW-1185">Reference proteome</keyword>
<accession>A0A969TWN0</accession>
<dbReference type="EMBL" id="JAATHJ010000056">
    <property type="protein sequence ID" value="NJP39397.1"/>
    <property type="molecule type" value="Genomic_DNA"/>
</dbReference>
<dbReference type="AlphaFoldDB" id="A0A969TWN0"/>
<dbReference type="Proteomes" id="UP000752012">
    <property type="component" value="Unassembled WGS sequence"/>
</dbReference>
<gene>
    <name evidence="1" type="ORF">HCN83_17635</name>
</gene>
<name>A0A969TWN0_9BACI</name>
<evidence type="ECO:0000313" key="1">
    <source>
        <dbReference type="EMBL" id="NJP39397.1"/>
    </source>
</evidence>
<reference evidence="1 2" key="1">
    <citation type="submission" date="2020-03" db="EMBL/GenBank/DDBJ databases">
        <title>Assessment of the enzymatic potential of alkaline-tolerant lipase obtained from Bacillus luteus H11 (technogenic soil) for the bioremediation of saline soils contaminated with petroleum substances.</title>
        <authorList>
            <person name="Kalwasinska A."/>
        </authorList>
    </citation>
    <scope>NUCLEOTIDE SEQUENCE [LARGE SCALE GENOMIC DNA]</scope>
    <source>
        <strain evidence="1 2">H11</strain>
    </source>
</reference>
<dbReference type="Pfam" id="PF13911">
    <property type="entry name" value="AhpC-TSA_2"/>
    <property type="match status" value="1"/>
</dbReference>
<organism evidence="1 2">
    <name type="scientific">Alkalicoccus luteus</name>
    <dbReference type="NCBI Taxonomy" id="1237094"/>
    <lineage>
        <taxon>Bacteria</taxon>
        <taxon>Bacillati</taxon>
        <taxon>Bacillota</taxon>
        <taxon>Bacilli</taxon>
        <taxon>Bacillales</taxon>
        <taxon>Bacillaceae</taxon>
        <taxon>Alkalicoccus</taxon>
    </lineage>
</organism>
<dbReference type="Gene3D" id="3.40.30.10">
    <property type="entry name" value="Glutaredoxin"/>
    <property type="match status" value="1"/>
</dbReference>
<protein>
    <submittedName>
        <fullName evidence="1">Redoxin domain-containing protein</fullName>
    </submittedName>
</protein>
<dbReference type="InterPro" id="IPR032801">
    <property type="entry name" value="PXL2A/B/C"/>
</dbReference>
<proteinExistence type="predicted"/>